<dbReference type="Pfam" id="PF00583">
    <property type="entry name" value="Acetyltransf_1"/>
    <property type="match status" value="1"/>
</dbReference>
<keyword evidence="1" id="KW-0808">Transferase</keyword>
<evidence type="ECO:0000259" key="3">
    <source>
        <dbReference type="PROSITE" id="PS51186"/>
    </source>
</evidence>
<evidence type="ECO:0000313" key="4">
    <source>
        <dbReference type="EMBL" id="GAA3029530.1"/>
    </source>
</evidence>
<gene>
    <name evidence="4" type="ORF">GCM10017559_65090</name>
</gene>
<name>A0ABP6L6E0_9ACTN</name>
<sequence>MPDPVGTFAARSGLITVTAVEWDDDAAVALRQAMTEEMDARYADLIAVPGLVPEGMHVTPDTVVYTGVARSALGVPVGHVALRAFGGELELKRMFVVPAERGGGVAQALLAAAEDAARALGASRIVLQTGPRQPDAVRMYLREGYTPVPVFPPYEGLPGSHCFEKPL</sequence>
<comment type="caution">
    <text evidence="4">The sequence shown here is derived from an EMBL/GenBank/DDBJ whole genome shotgun (WGS) entry which is preliminary data.</text>
</comment>
<dbReference type="SUPFAM" id="SSF55729">
    <property type="entry name" value="Acyl-CoA N-acyltransferases (Nat)"/>
    <property type="match status" value="1"/>
</dbReference>
<evidence type="ECO:0000256" key="2">
    <source>
        <dbReference type="ARBA" id="ARBA00023315"/>
    </source>
</evidence>
<evidence type="ECO:0000313" key="5">
    <source>
        <dbReference type="Proteomes" id="UP001499930"/>
    </source>
</evidence>
<evidence type="ECO:0000256" key="1">
    <source>
        <dbReference type="ARBA" id="ARBA00022679"/>
    </source>
</evidence>
<dbReference type="EMBL" id="BAAAWD010000019">
    <property type="protein sequence ID" value="GAA3029530.1"/>
    <property type="molecule type" value="Genomic_DNA"/>
</dbReference>
<keyword evidence="2" id="KW-0012">Acyltransferase</keyword>
<protein>
    <submittedName>
        <fullName evidence="4">GNAT family N-acetyltransferase</fullName>
    </submittedName>
</protein>
<dbReference type="PANTHER" id="PTHR43877:SF2">
    <property type="entry name" value="AMINOALKYLPHOSPHONATE N-ACETYLTRANSFERASE-RELATED"/>
    <property type="match status" value="1"/>
</dbReference>
<dbReference type="InterPro" id="IPR050832">
    <property type="entry name" value="Bact_Acetyltransf"/>
</dbReference>
<reference evidence="5" key="1">
    <citation type="journal article" date="2019" name="Int. J. Syst. Evol. Microbiol.">
        <title>The Global Catalogue of Microorganisms (GCM) 10K type strain sequencing project: providing services to taxonomists for standard genome sequencing and annotation.</title>
        <authorList>
            <consortium name="The Broad Institute Genomics Platform"/>
            <consortium name="The Broad Institute Genome Sequencing Center for Infectious Disease"/>
            <person name="Wu L."/>
            <person name="Ma J."/>
        </authorList>
    </citation>
    <scope>NUCLEOTIDE SEQUENCE [LARGE SCALE GENOMIC DNA]</scope>
    <source>
        <strain evidence="5">JCM 3106</strain>
    </source>
</reference>
<dbReference type="Gene3D" id="3.40.630.30">
    <property type="match status" value="1"/>
</dbReference>
<feature type="domain" description="N-acetyltransferase" evidence="3">
    <location>
        <begin position="15"/>
        <end position="167"/>
    </location>
</feature>
<dbReference type="PROSITE" id="PS51186">
    <property type="entry name" value="GNAT"/>
    <property type="match status" value="1"/>
</dbReference>
<dbReference type="PANTHER" id="PTHR43877">
    <property type="entry name" value="AMINOALKYLPHOSPHONATE N-ACETYLTRANSFERASE-RELATED-RELATED"/>
    <property type="match status" value="1"/>
</dbReference>
<proteinExistence type="predicted"/>
<dbReference type="Proteomes" id="UP001499930">
    <property type="component" value="Unassembled WGS sequence"/>
</dbReference>
<dbReference type="InterPro" id="IPR016181">
    <property type="entry name" value="Acyl_CoA_acyltransferase"/>
</dbReference>
<accession>A0ABP6L6E0</accession>
<dbReference type="InterPro" id="IPR000182">
    <property type="entry name" value="GNAT_dom"/>
</dbReference>
<keyword evidence="5" id="KW-1185">Reference proteome</keyword>
<organism evidence="4 5">
    <name type="scientific">Streptosporangium longisporum</name>
    <dbReference type="NCBI Taxonomy" id="46187"/>
    <lineage>
        <taxon>Bacteria</taxon>
        <taxon>Bacillati</taxon>
        <taxon>Actinomycetota</taxon>
        <taxon>Actinomycetes</taxon>
        <taxon>Streptosporangiales</taxon>
        <taxon>Streptosporangiaceae</taxon>
        <taxon>Streptosporangium</taxon>
    </lineage>
</organism>